<gene>
    <name evidence="6" type="ORF">D2E26_0954</name>
</gene>
<dbReference type="InterPro" id="IPR027417">
    <property type="entry name" value="P-loop_NTPase"/>
</dbReference>
<proteinExistence type="predicted"/>
<protein>
    <submittedName>
        <fullName evidence="6">ABC transporter</fullName>
    </submittedName>
</protein>
<keyword evidence="2" id="KW-0547">Nucleotide-binding</keyword>
<dbReference type="PANTHER" id="PTHR42939:SF1">
    <property type="entry name" value="ABC TRANSPORTER ATP-BINDING PROTEIN ALBC-RELATED"/>
    <property type="match status" value="1"/>
</dbReference>
<name>A0A430FPZ0_9BIFI</name>
<reference evidence="6 7" key="1">
    <citation type="submission" date="2018-09" db="EMBL/GenBank/DDBJ databases">
        <title>Characterization of the phylogenetic diversity of five novel species belonging to the genus Bifidobacterium.</title>
        <authorList>
            <person name="Lugli G.A."/>
            <person name="Duranti S."/>
            <person name="Milani C."/>
        </authorList>
    </citation>
    <scope>NUCLEOTIDE SEQUENCE [LARGE SCALE GENOMIC DNA]</scope>
    <source>
        <strain evidence="6 7">2036B</strain>
    </source>
</reference>
<dbReference type="Pfam" id="PF00005">
    <property type="entry name" value="ABC_tran"/>
    <property type="match status" value="1"/>
</dbReference>
<feature type="domain" description="ABC transporter" evidence="5">
    <location>
        <begin position="75"/>
        <end position="302"/>
    </location>
</feature>
<evidence type="ECO:0000256" key="3">
    <source>
        <dbReference type="ARBA" id="ARBA00022840"/>
    </source>
</evidence>
<dbReference type="PANTHER" id="PTHR42939">
    <property type="entry name" value="ABC TRANSPORTER ATP-BINDING PROTEIN ALBC-RELATED"/>
    <property type="match status" value="1"/>
</dbReference>
<accession>A0A430FPZ0</accession>
<dbReference type="InterPro" id="IPR003439">
    <property type="entry name" value="ABC_transporter-like_ATP-bd"/>
</dbReference>
<evidence type="ECO:0000256" key="2">
    <source>
        <dbReference type="ARBA" id="ARBA00022741"/>
    </source>
</evidence>
<evidence type="ECO:0000313" key="7">
    <source>
        <dbReference type="Proteomes" id="UP000287609"/>
    </source>
</evidence>
<feature type="region of interest" description="Disordered" evidence="4">
    <location>
        <begin position="1"/>
        <end position="20"/>
    </location>
</feature>
<dbReference type="AlphaFoldDB" id="A0A430FPZ0"/>
<keyword evidence="7" id="KW-1185">Reference proteome</keyword>
<dbReference type="PROSITE" id="PS50893">
    <property type="entry name" value="ABC_TRANSPORTER_2"/>
    <property type="match status" value="1"/>
</dbReference>
<comment type="caution">
    <text evidence="6">The sequence shown here is derived from an EMBL/GenBank/DDBJ whole genome shotgun (WGS) entry which is preliminary data.</text>
</comment>
<dbReference type="SUPFAM" id="SSF52540">
    <property type="entry name" value="P-loop containing nucleoside triphosphate hydrolases"/>
    <property type="match status" value="1"/>
</dbReference>
<dbReference type="GO" id="GO:0016887">
    <property type="term" value="F:ATP hydrolysis activity"/>
    <property type="evidence" value="ECO:0007669"/>
    <property type="project" value="InterPro"/>
</dbReference>
<dbReference type="CDD" id="cd03230">
    <property type="entry name" value="ABC_DR_subfamily_A"/>
    <property type="match status" value="1"/>
</dbReference>
<keyword evidence="3" id="KW-0067">ATP-binding</keyword>
<dbReference type="Proteomes" id="UP000287609">
    <property type="component" value="Unassembled WGS sequence"/>
</dbReference>
<dbReference type="InterPro" id="IPR017871">
    <property type="entry name" value="ABC_transporter-like_CS"/>
</dbReference>
<evidence type="ECO:0000256" key="1">
    <source>
        <dbReference type="ARBA" id="ARBA00022448"/>
    </source>
</evidence>
<organism evidence="6 7">
    <name type="scientific">Bifidobacterium dolichotidis</name>
    <dbReference type="NCBI Taxonomy" id="2306976"/>
    <lineage>
        <taxon>Bacteria</taxon>
        <taxon>Bacillati</taxon>
        <taxon>Actinomycetota</taxon>
        <taxon>Actinomycetes</taxon>
        <taxon>Bifidobacteriales</taxon>
        <taxon>Bifidobacteriaceae</taxon>
        <taxon>Bifidobacterium</taxon>
    </lineage>
</organism>
<evidence type="ECO:0000256" key="4">
    <source>
        <dbReference type="SAM" id="MobiDB-lite"/>
    </source>
</evidence>
<dbReference type="GO" id="GO:0005524">
    <property type="term" value="F:ATP binding"/>
    <property type="evidence" value="ECO:0007669"/>
    <property type="project" value="UniProtKB-KW"/>
</dbReference>
<dbReference type="PROSITE" id="PS00211">
    <property type="entry name" value="ABC_TRANSPORTER_1"/>
    <property type="match status" value="1"/>
</dbReference>
<dbReference type="Gene3D" id="3.40.50.300">
    <property type="entry name" value="P-loop containing nucleotide triphosphate hydrolases"/>
    <property type="match status" value="1"/>
</dbReference>
<evidence type="ECO:0000313" key="6">
    <source>
        <dbReference type="EMBL" id="RSX54900.1"/>
    </source>
</evidence>
<sequence length="309" mass="34125">MDMTAMSATTEINSNSGMQKTQWASAISETQINQLNFAQQKNQVSPAERNSYFREEISSTQNEAFSSIFAGTPVLEVSDVDFGYVRSHRVLNDVNLTVPEATITGLIGPNGSGKTTLINLISDVYDLQSGKITVLGKPSTSCAGKIGIMHVGGNNDVPTFLTGMEYIMTMGRLYGVNIRRSRVRKLFARFGMAGAENRLIDSYSHGMKKKAQLCAAFLIRCPLTIVDETLNGIDIDAWYVCVEEFKSLREDGLSVLLCTHDFTLLQQVSDDIVLLHNGHMDKPLVTTDVERLFGGIAEWYQMQTLQEAS</sequence>
<evidence type="ECO:0000259" key="5">
    <source>
        <dbReference type="PROSITE" id="PS50893"/>
    </source>
</evidence>
<dbReference type="InterPro" id="IPR051782">
    <property type="entry name" value="ABC_Transporter_VariousFunc"/>
</dbReference>
<dbReference type="EMBL" id="QXGM01000002">
    <property type="protein sequence ID" value="RSX54900.1"/>
    <property type="molecule type" value="Genomic_DNA"/>
</dbReference>
<keyword evidence="1" id="KW-0813">Transport</keyword>